<dbReference type="EMBL" id="JRKL02002388">
    <property type="protein sequence ID" value="KAF3959162.1"/>
    <property type="molecule type" value="Genomic_DNA"/>
</dbReference>
<keyword evidence="3" id="KW-1185">Reference proteome</keyword>
<organism evidence="2 3">
    <name type="scientific">Castanea mollissima</name>
    <name type="common">Chinese chestnut</name>
    <dbReference type="NCBI Taxonomy" id="60419"/>
    <lineage>
        <taxon>Eukaryota</taxon>
        <taxon>Viridiplantae</taxon>
        <taxon>Streptophyta</taxon>
        <taxon>Embryophyta</taxon>
        <taxon>Tracheophyta</taxon>
        <taxon>Spermatophyta</taxon>
        <taxon>Magnoliopsida</taxon>
        <taxon>eudicotyledons</taxon>
        <taxon>Gunneridae</taxon>
        <taxon>Pentapetalae</taxon>
        <taxon>rosids</taxon>
        <taxon>fabids</taxon>
        <taxon>Fagales</taxon>
        <taxon>Fagaceae</taxon>
        <taxon>Castanea</taxon>
    </lineage>
</organism>
<evidence type="ECO:0000313" key="3">
    <source>
        <dbReference type="Proteomes" id="UP000737018"/>
    </source>
</evidence>
<evidence type="ECO:0000313" key="2">
    <source>
        <dbReference type="EMBL" id="KAF3959162.1"/>
    </source>
</evidence>
<protein>
    <submittedName>
        <fullName evidence="2">Uncharacterized protein</fullName>
    </submittedName>
</protein>
<reference evidence="2" key="1">
    <citation type="submission" date="2020-03" db="EMBL/GenBank/DDBJ databases">
        <title>Castanea mollissima Vanexum genome sequencing.</title>
        <authorList>
            <person name="Staton M."/>
        </authorList>
    </citation>
    <scope>NUCLEOTIDE SEQUENCE</scope>
    <source>
        <tissue evidence="2">Leaf</tissue>
    </source>
</reference>
<keyword evidence="1" id="KW-0732">Signal</keyword>
<proteinExistence type="predicted"/>
<feature type="signal peptide" evidence="1">
    <location>
        <begin position="1"/>
        <end position="23"/>
    </location>
</feature>
<dbReference type="Proteomes" id="UP000737018">
    <property type="component" value="Unassembled WGS sequence"/>
</dbReference>
<feature type="chain" id="PRO_5035191735" evidence="1">
    <location>
        <begin position="24"/>
        <end position="181"/>
    </location>
</feature>
<name>A0A8J4R843_9ROSI</name>
<dbReference type="AlphaFoldDB" id="A0A8J4R843"/>
<evidence type="ECO:0000256" key="1">
    <source>
        <dbReference type="SAM" id="SignalP"/>
    </source>
</evidence>
<gene>
    <name evidence="2" type="ORF">CMV_015997</name>
</gene>
<sequence>MFLLTQQALDTVYLLIFLKLVFSSQLSTFPAIGNSSQCSWIARIQKKGISYHRKQVGYSIFTFQLGEEFKFISVGNMFRLTCATTAERSKIRGFDLPHQHIVVAALAQCSIPTIPLFRFIWVRILLRGPIRSRRHRGGILTDIPLETKNNKLFEAEMQDILFNDDDDDYLIDKFYTLKLAA</sequence>
<accession>A0A8J4R843</accession>
<comment type="caution">
    <text evidence="2">The sequence shown here is derived from an EMBL/GenBank/DDBJ whole genome shotgun (WGS) entry which is preliminary data.</text>
</comment>